<keyword evidence="1" id="KW-0812">Transmembrane</keyword>
<keyword evidence="1" id="KW-0472">Membrane</keyword>
<dbReference type="EMBL" id="JBHULB010000082">
    <property type="protein sequence ID" value="MFD2588899.1"/>
    <property type="molecule type" value="Genomic_DNA"/>
</dbReference>
<dbReference type="PROSITE" id="PS51257">
    <property type="entry name" value="PROKAR_LIPOPROTEIN"/>
    <property type="match status" value="1"/>
</dbReference>
<keyword evidence="1" id="KW-1133">Transmembrane helix</keyword>
<evidence type="ECO:0008006" key="4">
    <source>
        <dbReference type="Google" id="ProtNLM"/>
    </source>
</evidence>
<accession>A0ABW5N132</accession>
<comment type="caution">
    <text evidence="2">The sequence shown here is derived from an EMBL/GenBank/DDBJ whole genome shotgun (WGS) entry which is preliminary data.</text>
</comment>
<sequence length="1026" mass="114908">MDKTTFSKNRRDFFVKLILGGIATGMPLSFLSCGEEKPLFKGTGLVPFKIWEELLMALKESPDFHPAQIEKLIATKNPEAMFNYLRDSIVLVPASEDLSREGKNLHRGLESITRTGVASAREKSELLAKMYQQAGFEAEVVWEETDFTETTILGCYLRTYKNEFNPPISDKQFKQWKKELQLEDSEVSLNEDIDSQAQKLTENLFSKFSINEELIAKTKIKWANKQTPSVRFKINGEEKFAHLIDPEVPFGRLRSSNSPVLIAPKARENKTILKLELYGYHSRDVKQKIDFLSGEWNIKDVLGKQLNISFLKNLEIGELSLKSLNQVQFFTPSFSLQGVDAELSVLEENSYLGEPITQEGETIKLDDENGKSILTQLAYEKNITTDVVTSMSCKAKTGSFPRVKLAVTPKDSSGKMVEGLLPKSFLIKEDENLIPARLISNKQSPKILILSDGSLSMPAAYRGEGMETFNKMLESTIKAKYPSAIIEFWITPSALYSSLLKASQASADLILYATDGHNDDKLNDEDADLYAQGPPAFILDVNEEPWESFEIMAKLTGGKVLPAKDQELVLKEVFNFMDAMEIPPYILEYNSRSRAKHKVEVQLFETQIKAEDTYNFPDKNKNEAGLIALHLKMSIGRDVVTKSLAGFNVREYESLIYRKVKDVNYRKYKNEVRGFLHGGAQLYIETDGPTFAVAMSDVLKAQLTNRKWGEAFLEEKLEEAKTHFEKGTTKLSGTILSLLTQPKDMVTKRSLTHVKGYRLALAKTIWPIEEQFGSNSFDFFQTSKYTTIGGSPLVNFKNNAKITAQLAVRESQLFEESTLSLLAKLKLTSNQFLKLETESDSYKRIWDLVYKKGLRYKILDNKDYTVFNESLESLAFWKIDGKTGELYGMLPDGSGGGNTPIPIDPSLEDGVSILLNIVAILEKVVLIASAGRVAMLANPAAGVSLAIIAKYGVTLAKLYGIVTQTIVVMDATGMDDRIKKELQVLACEVYREIVFGMFGNAGAVFAGLESLIMMLSPNTKNPFSCT</sequence>
<evidence type="ECO:0000313" key="3">
    <source>
        <dbReference type="Proteomes" id="UP001597526"/>
    </source>
</evidence>
<protein>
    <recommendedName>
        <fullName evidence="4">VWFA domain-containing protein</fullName>
    </recommendedName>
</protein>
<gene>
    <name evidence="2" type="ORF">ACFSQJ_18380</name>
</gene>
<organism evidence="2 3">
    <name type="scientific">Croceitalea marina</name>
    <dbReference type="NCBI Taxonomy" id="1775166"/>
    <lineage>
        <taxon>Bacteria</taxon>
        <taxon>Pseudomonadati</taxon>
        <taxon>Bacteroidota</taxon>
        <taxon>Flavobacteriia</taxon>
        <taxon>Flavobacteriales</taxon>
        <taxon>Flavobacteriaceae</taxon>
        <taxon>Croceitalea</taxon>
    </lineage>
</organism>
<name>A0ABW5N132_9FLAO</name>
<feature type="transmembrane region" description="Helical" evidence="1">
    <location>
        <begin position="12"/>
        <end position="31"/>
    </location>
</feature>
<dbReference type="RefSeq" id="WP_377768363.1">
    <property type="nucleotide sequence ID" value="NZ_JBHULB010000082.1"/>
</dbReference>
<reference evidence="3" key="1">
    <citation type="journal article" date="2019" name="Int. J. Syst. Evol. Microbiol.">
        <title>The Global Catalogue of Microorganisms (GCM) 10K type strain sequencing project: providing services to taxonomists for standard genome sequencing and annotation.</title>
        <authorList>
            <consortium name="The Broad Institute Genomics Platform"/>
            <consortium name="The Broad Institute Genome Sequencing Center for Infectious Disease"/>
            <person name="Wu L."/>
            <person name="Ma J."/>
        </authorList>
    </citation>
    <scope>NUCLEOTIDE SEQUENCE [LARGE SCALE GENOMIC DNA]</scope>
    <source>
        <strain evidence="3">KCTC 52368</strain>
    </source>
</reference>
<proteinExistence type="predicted"/>
<keyword evidence="3" id="KW-1185">Reference proteome</keyword>
<evidence type="ECO:0000313" key="2">
    <source>
        <dbReference type="EMBL" id="MFD2588899.1"/>
    </source>
</evidence>
<dbReference type="Proteomes" id="UP001597526">
    <property type="component" value="Unassembled WGS sequence"/>
</dbReference>
<evidence type="ECO:0000256" key="1">
    <source>
        <dbReference type="SAM" id="Phobius"/>
    </source>
</evidence>